<feature type="compositionally biased region" description="Basic and acidic residues" evidence="6">
    <location>
        <begin position="641"/>
        <end position="666"/>
    </location>
</feature>
<dbReference type="Pfam" id="PF24659">
    <property type="entry name" value="DUF7648"/>
    <property type="match status" value="1"/>
</dbReference>
<dbReference type="EMBL" id="JAAIUW010000006">
    <property type="protein sequence ID" value="KAF7828085.1"/>
    <property type="molecule type" value="Genomic_DNA"/>
</dbReference>
<dbReference type="PANTHER" id="PTHR14571">
    <property type="entry name" value="HISTONE-LYSINE N-METHYLTRANSFERASE SET-26-RELATED"/>
    <property type="match status" value="1"/>
</dbReference>
<dbReference type="PROSITE" id="PS01359">
    <property type="entry name" value="ZF_PHD_1"/>
    <property type="match status" value="1"/>
</dbReference>
<dbReference type="Gene3D" id="3.30.40.10">
    <property type="entry name" value="Zinc/RING finger domain, C3HC4 (zinc finger)"/>
    <property type="match status" value="1"/>
</dbReference>
<dbReference type="InterPro" id="IPR001965">
    <property type="entry name" value="Znf_PHD"/>
</dbReference>
<dbReference type="InterPro" id="IPR019786">
    <property type="entry name" value="Zinc_finger_PHD-type_CS"/>
</dbReference>
<comment type="subcellular location">
    <subcellularLocation>
        <location evidence="1">Nucleus</location>
    </subcellularLocation>
</comment>
<keyword evidence="3" id="KW-0863">Zinc-finger</keyword>
<gene>
    <name evidence="8" type="ORF">G2W53_019249</name>
</gene>
<sequence>MKGRSHRLQSSDPPDDWIDGSWTVDCICGVNFDDGEEMVNCDECGVWVHTRCSRYVKGDDRFACDKCKSKINRSDIEETEVAQLLAELPTKPIRMENSFVPNVTPRRPFKLWTDIPMEERVHIQGIPGGDPSLFGGLSIYKGEVWKCRGYVPKKFNFQYREFPCWDEGSKNEEENENPVDRGAGVLCSLSKESILASPIAALVDMRARERENGFDLKKSFKEMKKCDAKDTEAVRHVQNGMKKERSLLRSVVHSGKQKKEESGTSSKERSGKKRVKTSEKEADPKRRSSHSSKTAFTPTSDAKQLEFYEDRGPKIFKTDTWSIKNKNLKDVVVQDHISNDHFAVDTIMEEPNINLATTEDSSEALYPDTTRHSFSAGQEIAEEKTEHRTPVVEISSRTGDTVSPLLKHNFVGNAPIEEQEGDGLAVDNADDSIVVRSTMSPPVEDLCGPAPEHKDNMDFQDFNLEMCPSSQSKSKVKRAGDDDNSRKHLISHSSTSDLKYDEKLPNHISDHVNDTAATNSPSCENKLEDIDRKLEVLVDCHTNNSEELSGDFCHGKQELEESEGTMETQKGFPEIKDGSSYAEQPSKSETVCTHKMLSCLGKTSLSSSTMNTKIPANDQKSEETEIPNPPTKHGVMVDCNMHNKKESNQNDVRDEVPRKFVRERPKSSLNGNSKVMHSSKSTQNSVSKQVSSDARDSVNCSSKASLAHQTATNLGLSESNASSVHQKALQAPNKVSSSVPPRGEKLNQTNFQPSSKVNQNHVPSPSPTSNSSAMLSDEELALLLHQELNSSPRVPRVPRARHGPQLTSPSAASMLMKRTSSAGGKDHCSFSRRKYKDASRDGPCSSRELEDEAKRIENVSSSFEQKKQDMEYGEDAPVKEEGHVSMTTIKNVAPASSATANSSPSSPTEDRILSFVRNSPRNISDDDTGAAGRPVHRTLPGLINEIMSKGRRITYEELCNAVLPHWHNLRKHNGERYAYSSHSQAVLDCLRNRHEWARLVDRGPKTNSTRKRRKLEVEESDDNGNSKGRSSKGAEGKNIELQKEEFPKGKRKARKRRRLVLQGIAVKDVRKKKADSLTDEDVGPFSNSSEEESMFSEDEIQGDRTCPIGGSEPSASSDEAESA</sequence>
<feature type="compositionally biased region" description="Basic and acidic residues" evidence="6">
    <location>
        <begin position="864"/>
        <end position="880"/>
    </location>
</feature>
<protein>
    <recommendedName>
        <fullName evidence="7">Zinc finger PHD-type domain-containing protein</fullName>
    </recommendedName>
</protein>
<dbReference type="InterPro" id="IPR056065">
    <property type="entry name" value="DUF7648"/>
</dbReference>
<evidence type="ECO:0000313" key="9">
    <source>
        <dbReference type="Proteomes" id="UP000634136"/>
    </source>
</evidence>
<dbReference type="GO" id="GO:0008270">
    <property type="term" value="F:zinc ion binding"/>
    <property type="evidence" value="ECO:0007669"/>
    <property type="project" value="UniProtKB-KW"/>
</dbReference>
<name>A0A834TXG3_9FABA</name>
<feature type="region of interest" description="Disordered" evidence="6">
    <location>
        <begin position="790"/>
        <end position="880"/>
    </location>
</feature>
<evidence type="ECO:0000313" key="8">
    <source>
        <dbReference type="EMBL" id="KAF7828085.1"/>
    </source>
</evidence>
<dbReference type="PANTHER" id="PTHR14571:SF9">
    <property type="entry name" value="HISTONE-LYSINE N-METHYLTRANSFERASE SET-26-RELATED"/>
    <property type="match status" value="1"/>
</dbReference>
<keyword evidence="5" id="KW-0539">Nucleus</keyword>
<feature type="compositionally biased region" description="Basic and acidic residues" evidence="6">
    <location>
        <begin position="228"/>
        <end position="247"/>
    </location>
</feature>
<evidence type="ECO:0000259" key="7">
    <source>
        <dbReference type="SMART" id="SM00249"/>
    </source>
</evidence>
<feature type="region of interest" description="Disordered" evidence="6">
    <location>
        <begin position="468"/>
        <end position="500"/>
    </location>
</feature>
<reference evidence="8" key="1">
    <citation type="submission" date="2020-09" db="EMBL/GenBank/DDBJ databases">
        <title>Genome-Enabled Discovery of Anthraquinone Biosynthesis in Senna tora.</title>
        <authorList>
            <person name="Kang S.-H."/>
            <person name="Pandey R.P."/>
            <person name="Lee C.-M."/>
            <person name="Sim J.-S."/>
            <person name="Jeong J.-T."/>
            <person name="Choi B.-S."/>
            <person name="Jung M."/>
            <person name="Ginzburg D."/>
            <person name="Zhao K."/>
            <person name="Won S.Y."/>
            <person name="Oh T.-J."/>
            <person name="Yu Y."/>
            <person name="Kim N.-H."/>
            <person name="Lee O.R."/>
            <person name="Lee T.-H."/>
            <person name="Bashyal P."/>
            <person name="Kim T.-S."/>
            <person name="Lee W.-H."/>
            <person name="Kawkins C."/>
            <person name="Kim C.-K."/>
            <person name="Kim J.S."/>
            <person name="Ahn B.O."/>
            <person name="Rhee S.Y."/>
            <person name="Sohng J.K."/>
        </authorList>
    </citation>
    <scope>NUCLEOTIDE SEQUENCE</scope>
    <source>
        <tissue evidence="8">Leaf</tissue>
    </source>
</reference>
<feature type="compositionally biased region" description="Polar residues" evidence="6">
    <location>
        <begin position="667"/>
        <end position="697"/>
    </location>
</feature>
<dbReference type="OrthoDB" id="79252at2759"/>
<feature type="compositionally biased region" description="Basic and acidic residues" evidence="6">
    <location>
        <begin position="257"/>
        <end position="269"/>
    </location>
</feature>
<dbReference type="Proteomes" id="UP000634136">
    <property type="component" value="Unassembled WGS sequence"/>
</dbReference>
<feature type="region of interest" description="Disordered" evidence="6">
    <location>
        <begin position="605"/>
        <end position="697"/>
    </location>
</feature>
<dbReference type="AlphaFoldDB" id="A0A834TXG3"/>
<feature type="region of interest" description="Disordered" evidence="6">
    <location>
        <begin position="228"/>
        <end position="300"/>
    </location>
</feature>
<feature type="compositionally biased region" description="Acidic residues" evidence="6">
    <location>
        <begin position="1089"/>
        <end position="1100"/>
    </location>
</feature>
<feature type="compositionally biased region" description="Basic and acidic residues" evidence="6">
    <location>
        <begin position="1032"/>
        <end position="1048"/>
    </location>
</feature>
<dbReference type="SUPFAM" id="SSF57903">
    <property type="entry name" value="FYVE/PHD zinc finger"/>
    <property type="match status" value="1"/>
</dbReference>
<feature type="compositionally biased region" description="Polar residues" evidence="6">
    <location>
        <begin position="605"/>
        <end position="614"/>
    </location>
</feature>
<proteinExistence type="predicted"/>
<dbReference type="SMART" id="SM00249">
    <property type="entry name" value="PHD"/>
    <property type="match status" value="1"/>
</dbReference>
<feature type="region of interest" description="Disordered" evidence="6">
    <location>
        <begin position="562"/>
        <end position="587"/>
    </location>
</feature>
<organism evidence="8 9">
    <name type="scientific">Senna tora</name>
    <dbReference type="NCBI Taxonomy" id="362788"/>
    <lineage>
        <taxon>Eukaryota</taxon>
        <taxon>Viridiplantae</taxon>
        <taxon>Streptophyta</taxon>
        <taxon>Embryophyta</taxon>
        <taxon>Tracheophyta</taxon>
        <taxon>Spermatophyta</taxon>
        <taxon>Magnoliopsida</taxon>
        <taxon>eudicotyledons</taxon>
        <taxon>Gunneridae</taxon>
        <taxon>Pentapetalae</taxon>
        <taxon>rosids</taxon>
        <taxon>fabids</taxon>
        <taxon>Fabales</taxon>
        <taxon>Fabaceae</taxon>
        <taxon>Caesalpinioideae</taxon>
        <taxon>Cassia clade</taxon>
        <taxon>Senna</taxon>
    </lineage>
</organism>
<feature type="domain" description="Zinc finger PHD-type" evidence="7">
    <location>
        <begin position="25"/>
        <end position="68"/>
    </location>
</feature>
<evidence type="ECO:0000256" key="5">
    <source>
        <dbReference type="ARBA" id="ARBA00023242"/>
    </source>
</evidence>
<comment type="caution">
    <text evidence="8">The sequence shown here is derived from an EMBL/GenBank/DDBJ whole genome shotgun (WGS) entry which is preliminary data.</text>
</comment>
<evidence type="ECO:0000256" key="4">
    <source>
        <dbReference type="ARBA" id="ARBA00022833"/>
    </source>
</evidence>
<keyword evidence="4" id="KW-0862">Zinc</keyword>
<dbReference type="GO" id="GO:0005634">
    <property type="term" value="C:nucleus"/>
    <property type="evidence" value="ECO:0007669"/>
    <property type="project" value="UniProtKB-SubCell"/>
</dbReference>
<feature type="compositionally biased region" description="Polar residues" evidence="6">
    <location>
        <begin position="746"/>
        <end position="773"/>
    </location>
</feature>
<feature type="compositionally biased region" description="Basic and acidic residues" evidence="6">
    <location>
        <begin position="276"/>
        <end position="286"/>
    </location>
</feature>
<evidence type="ECO:0000256" key="6">
    <source>
        <dbReference type="SAM" id="MobiDB-lite"/>
    </source>
</evidence>
<feature type="compositionally biased region" description="Basic residues" evidence="6">
    <location>
        <begin position="1049"/>
        <end position="1059"/>
    </location>
</feature>
<feature type="region of interest" description="Disordered" evidence="6">
    <location>
        <begin position="718"/>
        <end position="773"/>
    </location>
</feature>
<accession>A0A834TXG3</accession>
<keyword evidence="2" id="KW-0479">Metal-binding</keyword>
<evidence type="ECO:0000256" key="3">
    <source>
        <dbReference type="ARBA" id="ARBA00022771"/>
    </source>
</evidence>
<feature type="compositionally biased region" description="Polar residues" evidence="6">
    <location>
        <begin position="291"/>
        <end position="300"/>
    </location>
</feature>
<evidence type="ECO:0000256" key="2">
    <source>
        <dbReference type="ARBA" id="ARBA00022723"/>
    </source>
</evidence>
<feature type="region of interest" description="Disordered" evidence="6">
    <location>
        <begin position="1001"/>
        <end position="1123"/>
    </location>
</feature>
<evidence type="ECO:0000256" key="1">
    <source>
        <dbReference type="ARBA" id="ARBA00004123"/>
    </source>
</evidence>
<dbReference type="InterPro" id="IPR011011">
    <property type="entry name" value="Znf_FYVE_PHD"/>
</dbReference>
<dbReference type="InterPro" id="IPR013083">
    <property type="entry name" value="Znf_RING/FYVE/PHD"/>
</dbReference>
<keyword evidence="9" id="KW-1185">Reference proteome</keyword>